<comment type="caution">
    <text evidence="1">The sequence shown here is derived from an EMBL/GenBank/DDBJ whole genome shotgun (WGS) entry which is preliminary data.</text>
</comment>
<dbReference type="GeneID" id="51109155"/>
<evidence type="ECO:0000313" key="1">
    <source>
        <dbReference type="EMBL" id="TWG41082.1"/>
    </source>
</evidence>
<reference evidence="1 2" key="1">
    <citation type="journal article" date="2015" name="Stand. Genomic Sci.">
        <title>Genomic Encyclopedia of Bacterial and Archaeal Type Strains, Phase III: the genomes of soil and plant-associated and newly described type strains.</title>
        <authorList>
            <person name="Whitman W.B."/>
            <person name="Woyke T."/>
            <person name="Klenk H.P."/>
            <person name="Zhou Y."/>
            <person name="Lilburn T.G."/>
            <person name="Beck B.J."/>
            <person name="De Vos P."/>
            <person name="Vandamme P."/>
            <person name="Eisen J.A."/>
            <person name="Garrity G."/>
            <person name="Hugenholtz P."/>
            <person name="Kyrpides N.C."/>
        </authorList>
    </citation>
    <scope>NUCLEOTIDE SEQUENCE [LARGE SCALE GENOMIC DNA]</scope>
    <source>
        <strain evidence="1 2">DSM 64</strain>
    </source>
</reference>
<gene>
    <name evidence="1" type="ORF">ATF69_0065</name>
</gene>
<dbReference type="AlphaFoldDB" id="A0A561XY89"/>
<dbReference type="Proteomes" id="UP000321485">
    <property type="component" value="Unassembled WGS sequence"/>
</dbReference>
<dbReference type="RefSeq" id="WP_146869532.1">
    <property type="nucleotide sequence ID" value="NZ_VJWE01000001.1"/>
</dbReference>
<accession>A0A561XY89</accession>
<evidence type="ECO:0008006" key="3">
    <source>
        <dbReference type="Google" id="ProtNLM"/>
    </source>
</evidence>
<sequence>MAHRKLTYPMPARADVVFDAFHYHEWRCQWDSLVRRTSVESGAPCPSVGATTENLGAGALRALSMRTQFVSYDRPVLAAAAMVGRSFPFSQWAASMRHQEQGPHQSLLIYTYTFQVGPAALRAVMEPLVDWVFVRKTRQRFQRLAQFLAVRAVDIAAWQQAQGPAPSAAQKARP</sequence>
<name>A0A561XY89_ACIDE</name>
<proteinExistence type="predicted"/>
<evidence type="ECO:0000313" key="2">
    <source>
        <dbReference type="Proteomes" id="UP000321485"/>
    </source>
</evidence>
<dbReference type="EMBL" id="VJWE01000001">
    <property type="protein sequence ID" value="TWG41082.1"/>
    <property type="molecule type" value="Genomic_DNA"/>
</dbReference>
<protein>
    <recommendedName>
        <fullName evidence="3">Polyketide cyclase/dehydrase/lipid transport protein</fullName>
    </recommendedName>
</protein>
<dbReference type="SUPFAM" id="SSF55961">
    <property type="entry name" value="Bet v1-like"/>
    <property type="match status" value="1"/>
</dbReference>
<organism evidence="1 2">
    <name type="scientific">Acidovorax delafieldii</name>
    <name type="common">Pseudomonas delafieldii</name>
    <dbReference type="NCBI Taxonomy" id="47920"/>
    <lineage>
        <taxon>Bacteria</taxon>
        <taxon>Pseudomonadati</taxon>
        <taxon>Pseudomonadota</taxon>
        <taxon>Betaproteobacteria</taxon>
        <taxon>Burkholderiales</taxon>
        <taxon>Comamonadaceae</taxon>
        <taxon>Acidovorax</taxon>
    </lineage>
</organism>